<dbReference type="OMA" id="ESETNWD"/>
<dbReference type="InterPro" id="IPR016187">
    <property type="entry name" value="CTDL_fold"/>
</dbReference>
<dbReference type="PANTHER" id="PTHR45784:SF3">
    <property type="entry name" value="C-TYPE LECTIN DOMAIN FAMILY 4 MEMBER K-LIKE-RELATED"/>
    <property type="match status" value="1"/>
</dbReference>
<dbReference type="InterPro" id="IPR001304">
    <property type="entry name" value="C-type_lectin-like"/>
</dbReference>
<keyword evidence="5" id="KW-1185">Reference proteome</keyword>
<evidence type="ECO:0000313" key="4">
    <source>
        <dbReference type="Ensembl" id="ENSCVAP00000021042.1"/>
    </source>
</evidence>
<evidence type="ECO:0000256" key="2">
    <source>
        <dbReference type="SAM" id="Phobius"/>
    </source>
</evidence>
<dbReference type="PROSITE" id="PS00615">
    <property type="entry name" value="C_TYPE_LECTIN_1"/>
    <property type="match status" value="1"/>
</dbReference>
<dbReference type="Gene3D" id="3.10.100.10">
    <property type="entry name" value="Mannose-Binding Protein A, subunit A"/>
    <property type="match status" value="1"/>
</dbReference>
<dbReference type="SUPFAM" id="SSF56436">
    <property type="entry name" value="C-type lectin-like"/>
    <property type="match status" value="1"/>
</dbReference>
<feature type="domain" description="C-type lectin" evidence="3">
    <location>
        <begin position="16"/>
        <end position="135"/>
    </location>
</feature>
<accession>A0A3Q2DNS1</accession>
<dbReference type="SMART" id="SM00034">
    <property type="entry name" value="CLECT"/>
    <property type="match status" value="1"/>
</dbReference>
<name>A0A3Q2DNS1_CYPVA</name>
<dbReference type="Proteomes" id="UP000265020">
    <property type="component" value="Unassembled WGS sequence"/>
</dbReference>
<organism evidence="4 5">
    <name type="scientific">Cyprinodon variegatus</name>
    <name type="common">Sheepshead minnow</name>
    <dbReference type="NCBI Taxonomy" id="28743"/>
    <lineage>
        <taxon>Eukaryota</taxon>
        <taxon>Metazoa</taxon>
        <taxon>Chordata</taxon>
        <taxon>Craniata</taxon>
        <taxon>Vertebrata</taxon>
        <taxon>Euteleostomi</taxon>
        <taxon>Actinopterygii</taxon>
        <taxon>Neopterygii</taxon>
        <taxon>Teleostei</taxon>
        <taxon>Neoteleostei</taxon>
        <taxon>Acanthomorphata</taxon>
        <taxon>Ovalentaria</taxon>
        <taxon>Atherinomorphae</taxon>
        <taxon>Cyprinodontiformes</taxon>
        <taxon>Cyprinodontidae</taxon>
        <taxon>Cyprinodon</taxon>
    </lineage>
</organism>
<evidence type="ECO:0000313" key="5">
    <source>
        <dbReference type="Proteomes" id="UP000265020"/>
    </source>
</evidence>
<dbReference type="InterPro" id="IPR016186">
    <property type="entry name" value="C-type_lectin-like/link_sf"/>
</dbReference>
<dbReference type="InterPro" id="IPR018378">
    <property type="entry name" value="C-type_lectin_CS"/>
</dbReference>
<sequence>SFLPFYLLTFFYNLIYNSIFYHYIKEAKTWTEAQQYCRENHTDLATVYNMTDMKRLLSTRPRDKGDAWIGLYDQTDGIRTWYWSLPEVEFNESETNWDQGEPNDHKGVTENCGILISNLKWQNIPCELERPFLCYDGKNLEVCSFMDYQTVYFRQLIQFFFSKKGRI</sequence>
<keyword evidence="2" id="KW-0472">Membrane</keyword>
<reference evidence="4" key="1">
    <citation type="submission" date="2025-08" db="UniProtKB">
        <authorList>
            <consortium name="Ensembl"/>
        </authorList>
    </citation>
    <scope>IDENTIFICATION</scope>
</reference>
<dbReference type="Pfam" id="PF00059">
    <property type="entry name" value="Lectin_C"/>
    <property type="match status" value="1"/>
</dbReference>
<dbReference type="AlphaFoldDB" id="A0A3Q2DNS1"/>
<keyword evidence="2" id="KW-1133">Transmembrane helix</keyword>
<protein>
    <recommendedName>
        <fullName evidence="3">C-type lectin domain-containing protein</fullName>
    </recommendedName>
</protein>
<reference evidence="4" key="2">
    <citation type="submission" date="2025-09" db="UniProtKB">
        <authorList>
            <consortium name="Ensembl"/>
        </authorList>
    </citation>
    <scope>IDENTIFICATION</scope>
</reference>
<keyword evidence="2" id="KW-0812">Transmembrane</keyword>
<dbReference type="GeneTree" id="ENSGT00940000163911"/>
<dbReference type="PROSITE" id="PS50041">
    <property type="entry name" value="C_TYPE_LECTIN_2"/>
    <property type="match status" value="1"/>
</dbReference>
<evidence type="ECO:0000259" key="3">
    <source>
        <dbReference type="PROSITE" id="PS50041"/>
    </source>
</evidence>
<evidence type="ECO:0000256" key="1">
    <source>
        <dbReference type="ARBA" id="ARBA00023157"/>
    </source>
</evidence>
<keyword evidence="1" id="KW-1015">Disulfide bond</keyword>
<proteinExistence type="predicted"/>
<dbReference type="PANTHER" id="PTHR45784">
    <property type="entry name" value="C-TYPE LECTIN DOMAIN FAMILY 20 MEMBER A-RELATED"/>
    <property type="match status" value="1"/>
</dbReference>
<dbReference type="Ensembl" id="ENSCVAT00000012809.1">
    <property type="protein sequence ID" value="ENSCVAP00000021042.1"/>
    <property type="gene ID" value="ENSCVAG00000002814.1"/>
</dbReference>
<feature type="transmembrane region" description="Helical" evidence="2">
    <location>
        <begin position="6"/>
        <end position="24"/>
    </location>
</feature>